<keyword evidence="2" id="KW-0808">Transferase</keyword>
<evidence type="ECO:0000313" key="3">
    <source>
        <dbReference type="Proteomes" id="UP000255367"/>
    </source>
</evidence>
<dbReference type="GO" id="GO:0052689">
    <property type="term" value="F:carboxylic ester hydrolase activity"/>
    <property type="evidence" value="ECO:0007669"/>
    <property type="project" value="TreeGrafter"/>
</dbReference>
<dbReference type="Proteomes" id="UP000255367">
    <property type="component" value="Unassembled WGS sequence"/>
</dbReference>
<proteinExistence type="predicted"/>
<dbReference type="AlphaFoldDB" id="A0A380NMF6"/>
<evidence type="ECO:0000259" key="1">
    <source>
        <dbReference type="Pfam" id="PF12146"/>
    </source>
</evidence>
<reference evidence="2 3" key="1">
    <citation type="submission" date="2018-06" db="EMBL/GenBank/DDBJ databases">
        <authorList>
            <consortium name="Pathogen Informatics"/>
            <person name="Doyle S."/>
        </authorList>
    </citation>
    <scope>NUCLEOTIDE SEQUENCE [LARGE SCALE GENOMIC DNA]</scope>
    <source>
        <strain evidence="2 3">NCTC12020</strain>
    </source>
</reference>
<feature type="domain" description="Serine aminopeptidase S33" evidence="1">
    <location>
        <begin position="54"/>
        <end position="171"/>
    </location>
</feature>
<organism evidence="2 3">
    <name type="scientific">Veillonella criceti</name>
    <dbReference type="NCBI Taxonomy" id="103891"/>
    <lineage>
        <taxon>Bacteria</taxon>
        <taxon>Bacillati</taxon>
        <taxon>Bacillota</taxon>
        <taxon>Negativicutes</taxon>
        <taxon>Veillonellales</taxon>
        <taxon>Veillonellaceae</taxon>
        <taxon>Veillonella</taxon>
    </lineage>
</organism>
<accession>A0A380NMF6</accession>
<dbReference type="PANTHER" id="PTHR43265">
    <property type="entry name" value="ESTERASE ESTD"/>
    <property type="match status" value="1"/>
</dbReference>
<dbReference type="InterPro" id="IPR053145">
    <property type="entry name" value="AB_hydrolase_Est10"/>
</dbReference>
<dbReference type="Pfam" id="PF12146">
    <property type="entry name" value="Hydrolase_4"/>
    <property type="match status" value="1"/>
</dbReference>
<dbReference type="SUPFAM" id="SSF53474">
    <property type="entry name" value="alpha/beta-Hydrolases"/>
    <property type="match status" value="1"/>
</dbReference>
<name>A0A380NMF6_9FIRM</name>
<evidence type="ECO:0000313" key="2">
    <source>
        <dbReference type="EMBL" id="SUP43317.1"/>
    </source>
</evidence>
<dbReference type="InterPro" id="IPR022742">
    <property type="entry name" value="Hydrolase_4"/>
</dbReference>
<dbReference type="Gene3D" id="3.40.50.1820">
    <property type="entry name" value="alpha/beta hydrolase"/>
    <property type="match status" value="1"/>
</dbReference>
<dbReference type="InterPro" id="IPR029058">
    <property type="entry name" value="AB_hydrolase_fold"/>
</dbReference>
<sequence>MRYKKYIFSVLLTVWCFMIPSLVQGETEQITIFGDHGQLAAVVQTPDNRETYPMVILMHGFSANKDYKLLELIANDLEKEGIASIRFDFNGHGDSEGRFQDMTVLNEIEDAKQVYAYVKQLPNVTNISLIGHSQGGVVASMLAGELSQKEGSTAIQSLVLLAPASNIKDGVLGSGTFGIQFNVETMPEYIELPSGLRVGRNYFKAAYNLPIYETAKQYTGPVKIIHGTQDEMVPTRYGKQFANIYNNVELEILEGYDHEFTQNMPAVADKVTKFIVNSHVAKENNVVTNNQLISWWEILKQWVYDLIITGI</sequence>
<dbReference type="OrthoDB" id="9780269at2"/>
<dbReference type="EMBL" id="UHIO01000001">
    <property type="protein sequence ID" value="SUP43317.1"/>
    <property type="molecule type" value="Genomic_DNA"/>
</dbReference>
<dbReference type="PANTHER" id="PTHR43265:SF1">
    <property type="entry name" value="ESTERASE ESTD"/>
    <property type="match status" value="1"/>
</dbReference>
<protein>
    <submittedName>
        <fullName evidence="2">Acetoin dehydrogenase E2 subunit dihydrolipoyllysine-residue acetyltransferase</fullName>
    </submittedName>
</protein>
<dbReference type="GO" id="GO:0016740">
    <property type="term" value="F:transferase activity"/>
    <property type="evidence" value="ECO:0007669"/>
    <property type="project" value="UniProtKB-KW"/>
</dbReference>
<dbReference type="RefSeq" id="WP_115310314.1">
    <property type="nucleotide sequence ID" value="NZ_UHIO01000001.1"/>
</dbReference>
<keyword evidence="3" id="KW-1185">Reference proteome</keyword>
<gene>
    <name evidence="2" type="ORF">NCTC12020_01142</name>
</gene>